<feature type="transmembrane region" description="Helical" evidence="5">
    <location>
        <begin position="110"/>
        <end position="133"/>
    </location>
</feature>
<keyword evidence="3 5" id="KW-1133">Transmembrane helix</keyword>
<feature type="transmembrane region" description="Helical" evidence="5">
    <location>
        <begin position="300"/>
        <end position="322"/>
    </location>
</feature>
<dbReference type="Pfam" id="PF07690">
    <property type="entry name" value="MFS_1"/>
    <property type="match status" value="1"/>
</dbReference>
<feature type="transmembrane region" description="Helical" evidence="5">
    <location>
        <begin position="370"/>
        <end position="392"/>
    </location>
</feature>
<feature type="transmembrane region" description="Helical" evidence="5">
    <location>
        <begin position="84"/>
        <end position="104"/>
    </location>
</feature>
<feature type="transmembrane region" description="Helical" evidence="5">
    <location>
        <begin position="432"/>
        <end position="451"/>
    </location>
</feature>
<reference evidence="8" key="1">
    <citation type="submission" date="2014-11" db="EMBL/GenBank/DDBJ databases">
        <title>Hymenobacter sp. DG25B genome submission.</title>
        <authorList>
            <person name="Jung H.-Y."/>
            <person name="Kim M.K."/>
            <person name="Srinivasan S."/>
            <person name="Lim S."/>
        </authorList>
    </citation>
    <scope>NUCLEOTIDE SEQUENCE [LARGE SCALE GENOMIC DNA]</scope>
    <source>
        <strain evidence="8">DY59</strain>
    </source>
</reference>
<feature type="domain" description="Major facilitator superfamily (MFS) profile" evidence="6">
    <location>
        <begin position="22"/>
        <end position="455"/>
    </location>
</feature>
<feature type="transmembrane region" description="Helical" evidence="5">
    <location>
        <begin position="56"/>
        <end position="77"/>
    </location>
</feature>
<dbReference type="SUPFAM" id="SSF103473">
    <property type="entry name" value="MFS general substrate transporter"/>
    <property type="match status" value="1"/>
</dbReference>
<name>A0A0A7KJL4_9DEIO</name>
<dbReference type="GO" id="GO:0022857">
    <property type="term" value="F:transmembrane transporter activity"/>
    <property type="evidence" value="ECO:0007669"/>
    <property type="project" value="InterPro"/>
</dbReference>
<comment type="subcellular location">
    <subcellularLocation>
        <location evidence="1">Membrane</location>
        <topology evidence="1">Multi-pass membrane protein</topology>
    </subcellularLocation>
</comment>
<dbReference type="Gene3D" id="1.20.1720.10">
    <property type="entry name" value="Multidrug resistance protein D"/>
    <property type="match status" value="1"/>
</dbReference>
<sequence length="460" mass="46972">MRCVSGTLIPEALPLPAVPRTLSLGLVLVVLIVAFESMAVSTVLPRVAEQLSGLALYGWASSAFLLSSLFGAVLGGVLADRRGLAFGAVLALVLFAAGLLVGAASPTMLVFVLARLLQGLGAGGLAALPWAVISTRYPPAARARMLAAISSAWLLPALVGPLIASVMADQWSWRVVFWGLVPLLALSAPLCVLPLRVRVRQPSEGKAARSNRRVLWAALALSVSAGALVEGLRRADALGLLLGVAGVLGVGLSTRTLFPAGMWRFAGGLPSALMVRGLAAFAVMGTTSFLPLALNELRGLSLTGAGIILSLGGVTWTLGSWIQARLEDAHGEASRPLRIRAGLGGVAVGVALTALGVLGVLPLWVVYPAWVLACLGMGVGYTSTSLFAMSSASPEGAGQLSGQLANIESLMVALAAGIGGALIARVRPLDGAFTLAFAVTLLGAVLALVMVGRLRRASGP</sequence>
<proteinExistence type="predicted"/>
<accession>A0A0A7KJL4</accession>
<evidence type="ECO:0000256" key="2">
    <source>
        <dbReference type="ARBA" id="ARBA00022692"/>
    </source>
</evidence>
<evidence type="ECO:0000259" key="6">
    <source>
        <dbReference type="PROSITE" id="PS50850"/>
    </source>
</evidence>
<gene>
    <name evidence="7" type="ORF">QR90_16415</name>
</gene>
<dbReference type="PROSITE" id="PS50850">
    <property type="entry name" value="MFS"/>
    <property type="match status" value="1"/>
</dbReference>
<evidence type="ECO:0000256" key="5">
    <source>
        <dbReference type="SAM" id="Phobius"/>
    </source>
</evidence>
<feature type="transmembrane region" description="Helical" evidence="5">
    <location>
        <begin position="175"/>
        <end position="193"/>
    </location>
</feature>
<feature type="transmembrane region" description="Helical" evidence="5">
    <location>
        <begin position="343"/>
        <end position="364"/>
    </location>
</feature>
<evidence type="ECO:0000256" key="4">
    <source>
        <dbReference type="ARBA" id="ARBA00023136"/>
    </source>
</evidence>
<dbReference type="EMBL" id="CP010028">
    <property type="protein sequence ID" value="AIZ46290.1"/>
    <property type="molecule type" value="Genomic_DNA"/>
</dbReference>
<protein>
    <submittedName>
        <fullName evidence="7">MFS transporter</fullName>
    </submittedName>
</protein>
<evidence type="ECO:0000256" key="1">
    <source>
        <dbReference type="ARBA" id="ARBA00004141"/>
    </source>
</evidence>
<feature type="transmembrane region" description="Helical" evidence="5">
    <location>
        <begin position="21"/>
        <end position="44"/>
    </location>
</feature>
<dbReference type="KEGG" id="dsw:QR90_16415"/>
<evidence type="ECO:0000256" key="3">
    <source>
        <dbReference type="ARBA" id="ARBA00022989"/>
    </source>
</evidence>
<dbReference type="InterPro" id="IPR020846">
    <property type="entry name" value="MFS_dom"/>
</dbReference>
<dbReference type="HOGENOM" id="CLU_000960_2_6_0"/>
<dbReference type="PANTHER" id="PTHR23501">
    <property type="entry name" value="MAJOR FACILITATOR SUPERFAMILY"/>
    <property type="match status" value="1"/>
</dbReference>
<dbReference type="InterPro" id="IPR036259">
    <property type="entry name" value="MFS_trans_sf"/>
</dbReference>
<feature type="transmembrane region" description="Helical" evidence="5">
    <location>
        <begin position="214"/>
        <end position="232"/>
    </location>
</feature>
<dbReference type="PANTHER" id="PTHR23501:SF154">
    <property type="entry name" value="MULTIDRUG-EFFLUX TRANSPORTER RV1634-RELATED"/>
    <property type="match status" value="1"/>
</dbReference>
<keyword evidence="2 5" id="KW-0812">Transmembrane</keyword>
<feature type="transmembrane region" description="Helical" evidence="5">
    <location>
        <begin position="238"/>
        <end position="261"/>
    </location>
</feature>
<feature type="transmembrane region" description="Helical" evidence="5">
    <location>
        <begin position="404"/>
        <end position="426"/>
    </location>
</feature>
<dbReference type="AlphaFoldDB" id="A0A0A7KJL4"/>
<dbReference type="GO" id="GO:0005886">
    <property type="term" value="C:plasma membrane"/>
    <property type="evidence" value="ECO:0007669"/>
    <property type="project" value="TreeGrafter"/>
</dbReference>
<feature type="transmembrane region" description="Helical" evidence="5">
    <location>
        <begin position="273"/>
        <end position="294"/>
    </location>
</feature>
<dbReference type="Gene3D" id="1.20.1250.20">
    <property type="entry name" value="MFS general substrate transporter like domains"/>
    <property type="match status" value="1"/>
</dbReference>
<evidence type="ECO:0000313" key="7">
    <source>
        <dbReference type="EMBL" id="AIZ46290.1"/>
    </source>
</evidence>
<keyword evidence="4 5" id="KW-0472">Membrane</keyword>
<dbReference type="InterPro" id="IPR011701">
    <property type="entry name" value="MFS"/>
</dbReference>
<dbReference type="Proteomes" id="UP000030634">
    <property type="component" value="Chromosome"/>
</dbReference>
<evidence type="ECO:0000313" key="8">
    <source>
        <dbReference type="Proteomes" id="UP000030634"/>
    </source>
</evidence>
<organism evidence="7 8">
    <name type="scientific">Deinococcus radiopugnans</name>
    <dbReference type="NCBI Taxonomy" id="57497"/>
    <lineage>
        <taxon>Bacteria</taxon>
        <taxon>Thermotogati</taxon>
        <taxon>Deinococcota</taxon>
        <taxon>Deinococci</taxon>
        <taxon>Deinococcales</taxon>
        <taxon>Deinococcaceae</taxon>
        <taxon>Deinococcus</taxon>
    </lineage>
</organism>
<feature type="transmembrane region" description="Helical" evidence="5">
    <location>
        <begin position="145"/>
        <end position="163"/>
    </location>
</feature>